<accession>A0A7X1Z8C8</accession>
<proteinExistence type="predicted"/>
<comment type="caution">
    <text evidence="1">The sequence shown here is derived from an EMBL/GenBank/DDBJ whole genome shotgun (WGS) entry which is preliminary data.</text>
</comment>
<protein>
    <submittedName>
        <fullName evidence="1">Uncharacterized protein</fullName>
    </submittedName>
</protein>
<dbReference type="AlphaFoldDB" id="A0A7X1Z8C8"/>
<organism evidence="1 2">
    <name type="scientific">Lactococcus hircilactis</name>
    <dbReference type="NCBI Taxonomy" id="1494462"/>
    <lineage>
        <taxon>Bacteria</taxon>
        <taxon>Bacillati</taxon>
        <taxon>Bacillota</taxon>
        <taxon>Bacilli</taxon>
        <taxon>Lactobacillales</taxon>
        <taxon>Streptococcaceae</taxon>
        <taxon>Lactococcus</taxon>
    </lineage>
</organism>
<evidence type="ECO:0000313" key="2">
    <source>
        <dbReference type="Proteomes" id="UP000439550"/>
    </source>
</evidence>
<dbReference type="EMBL" id="WITJ01000002">
    <property type="protein sequence ID" value="MQW38627.1"/>
    <property type="molecule type" value="Genomic_DNA"/>
</dbReference>
<dbReference type="RefSeq" id="WP_153494948.1">
    <property type="nucleotide sequence ID" value="NZ_CAXYUY010000014.1"/>
</dbReference>
<reference evidence="1 2" key="1">
    <citation type="submission" date="2019-10" db="EMBL/GenBank/DDBJ databases">
        <authorList>
            <person name="Dong K."/>
        </authorList>
    </citation>
    <scope>NUCLEOTIDE SEQUENCE [LARGE SCALE GENOMIC DNA]</scope>
    <source>
        <strain evidence="1 2">DSM 28960</strain>
    </source>
</reference>
<dbReference type="SUPFAM" id="SSF81301">
    <property type="entry name" value="Nucleotidyltransferase"/>
    <property type="match status" value="1"/>
</dbReference>
<sequence length="224" mass="26461">MRGYCETSDEHFIFHVEHPNAYEQENLITALFVEEKKGHFLKRYDADMTHAFVFEKDKKQVAENFSRLCTSMFSTPENWREDLKKFAKKALEYHIEWYVTGSVSDAVYGVEIEPHDLDIAVHTRDFFKVKECFKNEVVEPFVDNHGTWIARYFGRLCLGAGVIDIVADESRNSENKAYEKVMWEGFELLVEPFQVRYETELLRQRKERIAAFEKFLEGKSTDEK</sequence>
<dbReference type="InterPro" id="IPR043519">
    <property type="entry name" value="NT_sf"/>
</dbReference>
<dbReference type="Gene3D" id="3.30.460.40">
    <property type="match status" value="1"/>
</dbReference>
<dbReference type="Proteomes" id="UP000439550">
    <property type="component" value="Unassembled WGS sequence"/>
</dbReference>
<keyword evidence="2" id="KW-1185">Reference proteome</keyword>
<name>A0A7X1Z8C8_9LACT</name>
<gene>
    <name evidence="1" type="ORF">GHI93_01515</name>
</gene>
<dbReference type="OrthoDB" id="3362681at2"/>
<evidence type="ECO:0000313" key="1">
    <source>
        <dbReference type="EMBL" id="MQW38627.1"/>
    </source>
</evidence>